<evidence type="ECO:0000313" key="5">
    <source>
        <dbReference type="Proteomes" id="UP000001396"/>
    </source>
</evidence>
<evidence type="ECO:0000256" key="1">
    <source>
        <dbReference type="SAM" id="MobiDB-lite"/>
    </source>
</evidence>
<evidence type="ECO:0000256" key="2">
    <source>
        <dbReference type="SAM" id="Phobius"/>
    </source>
</evidence>
<feature type="domain" description="UBC core" evidence="3">
    <location>
        <begin position="7"/>
        <end position="164"/>
    </location>
</feature>
<dbReference type="Proteomes" id="UP000001396">
    <property type="component" value="Unassembled WGS sequence"/>
</dbReference>
<organism evidence="4 5">
    <name type="scientific">Heterostelium pallidum (strain ATCC 26659 / Pp 5 / PN500)</name>
    <name type="common">Cellular slime mold</name>
    <name type="synonym">Polysphondylium pallidum</name>
    <dbReference type="NCBI Taxonomy" id="670386"/>
    <lineage>
        <taxon>Eukaryota</taxon>
        <taxon>Amoebozoa</taxon>
        <taxon>Evosea</taxon>
        <taxon>Eumycetozoa</taxon>
        <taxon>Dictyostelia</taxon>
        <taxon>Acytosteliales</taxon>
        <taxon>Acytosteliaceae</taxon>
        <taxon>Heterostelium</taxon>
    </lineage>
</organism>
<proteinExistence type="predicted"/>
<dbReference type="EMBL" id="ADBJ01000018">
    <property type="protein sequence ID" value="EFA82590.1"/>
    <property type="molecule type" value="Genomic_DNA"/>
</dbReference>
<dbReference type="InterPro" id="IPR000608">
    <property type="entry name" value="UBC"/>
</dbReference>
<dbReference type="FunCoup" id="D3B747">
    <property type="interactions" value="527"/>
</dbReference>
<sequence length="230" mass="26466">MSGPYRVCINRLQKEYLEIQRKPEKHILARPSPTNLLEWHYIIFGPEGSQYEGGVYHGQLIFPPEYPHKVSILMSTPSARFECNTRICVTMSDFHPESWNPFWNVSTILLGLLSFMTEDVQGSVGSITAPKSVRMKYAAQSKSFNCQNQTFKKVFPDLYQEFKKEMKEKRQASSSSSSTSSPQKQTIQKQQQDQPQTLQQQLQQPKQNIILIISLFIVTLCIIGVFIVKR</sequence>
<dbReference type="FunFam" id="3.10.110.10:FF:000109">
    <property type="entry name" value="Ubiquitin-conjugating enzyme E2 J2-like"/>
    <property type="match status" value="1"/>
</dbReference>
<dbReference type="PANTHER" id="PTHR24067">
    <property type="entry name" value="UBIQUITIN-CONJUGATING ENZYME E2"/>
    <property type="match status" value="1"/>
</dbReference>
<dbReference type="CDD" id="cd23799">
    <property type="entry name" value="UBCc_UBE2J"/>
    <property type="match status" value="1"/>
</dbReference>
<dbReference type="AlphaFoldDB" id="D3B747"/>
<dbReference type="OMA" id="MNEDTPT"/>
<dbReference type="Pfam" id="PF00179">
    <property type="entry name" value="UQ_con"/>
    <property type="match status" value="1"/>
</dbReference>
<dbReference type="STRING" id="670386.D3B747"/>
<evidence type="ECO:0000313" key="4">
    <source>
        <dbReference type="EMBL" id="EFA82590.1"/>
    </source>
</evidence>
<dbReference type="InterPro" id="IPR050113">
    <property type="entry name" value="Ub_conjugating_enzyme"/>
</dbReference>
<dbReference type="SMART" id="SM00212">
    <property type="entry name" value="UBCc"/>
    <property type="match status" value="1"/>
</dbReference>
<keyword evidence="2" id="KW-0812">Transmembrane</keyword>
<comment type="caution">
    <text evidence="4">The sequence shown here is derived from an EMBL/GenBank/DDBJ whole genome shotgun (WGS) entry which is preliminary data.</text>
</comment>
<feature type="region of interest" description="Disordered" evidence="1">
    <location>
        <begin position="169"/>
        <end position="199"/>
    </location>
</feature>
<name>D3B747_HETP5</name>
<dbReference type="Gene3D" id="3.10.110.10">
    <property type="entry name" value="Ubiquitin Conjugating Enzyme"/>
    <property type="match status" value="1"/>
</dbReference>
<keyword evidence="2" id="KW-0472">Membrane</keyword>
<keyword evidence="2" id="KW-1133">Transmembrane helix</keyword>
<keyword evidence="5" id="KW-1185">Reference proteome</keyword>
<dbReference type="SUPFAM" id="SSF54495">
    <property type="entry name" value="UBC-like"/>
    <property type="match status" value="1"/>
</dbReference>
<protein>
    <recommendedName>
        <fullName evidence="3">UBC core domain-containing protein</fullName>
    </recommendedName>
</protein>
<dbReference type="GeneID" id="31359768"/>
<dbReference type="InterPro" id="IPR016135">
    <property type="entry name" value="UBQ-conjugating_enzyme/RWD"/>
</dbReference>
<reference evidence="4 5" key="1">
    <citation type="journal article" date="2011" name="Genome Res.">
        <title>Phylogeny-wide analysis of social amoeba genomes highlights ancient origins for complex intercellular communication.</title>
        <authorList>
            <person name="Heidel A.J."/>
            <person name="Lawal H.M."/>
            <person name="Felder M."/>
            <person name="Schilde C."/>
            <person name="Helps N.R."/>
            <person name="Tunggal B."/>
            <person name="Rivero F."/>
            <person name="John U."/>
            <person name="Schleicher M."/>
            <person name="Eichinger L."/>
            <person name="Platzer M."/>
            <person name="Noegel A.A."/>
            <person name="Schaap P."/>
            <person name="Gloeckner G."/>
        </authorList>
    </citation>
    <scope>NUCLEOTIDE SEQUENCE [LARGE SCALE GENOMIC DNA]</scope>
    <source>
        <strain evidence="5">ATCC 26659 / Pp 5 / PN500</strain>
    </source>
</reference>
<dbReference type="InParanoid" id="D3B747"/>
<accession>D3B747</accession>
<feature type="transmembrane region" description="Helical" evidence="2">
    <location>
        <begin position="209"/>
        <end position="228"/>
    </location>
</feature>
<dbReference type="PROSITE" id="PS50127">
    <property type="entry name" value="UBC_2"/>
    <property type="match status" value="1"/>
</dbReference>
<feature type="compositionally biased region" description="Low complexity" evidence="1">
    <location>
        <begin position="173"/>
        <end position="199"/>
    </location>
</feature>
<dbReference type="RefSeq" id="XP_020434707.1">
    <property type="nucleotide sequence ID" value="XM_020575187.1"/>
</dbReference>
<gene>
    <name evidence="4" type="ORF">PPL_04281</name>
</gene>
<evidence type="ECO:0000259" key="3">
    <source>
        <dbReference type="PROSITE" id="PS50127"/>
    </source>
</evidence>